<dbReference type="EMBL" id="JAIWYP010000016">
    <property type="protein sequence ID" value="KAH3697441.1"/>
    <property type="molecule type" value="Genomic_DNA"/>
</dbReference>
<evidence type="ECO:0000256" key="1">
    <source>
        <dbReference type="SAM" id="Phobius"/>
    </source>
</evidence>
<keyword evidence="1" id="KW-0472">Membrane</keyword>
<comment type="caution">
    <text evidence="2">The sequence shown here is derived from an EMBL/GenBank/DDBJ whole genome shotgun (WGS) entry which is preliminary data.</text>
</comment>
<organism evidence="2 3">
    <name type="scientific">Dreissena polymorpha</name>
    <name type="common">Zebra mussel</name>
    <name type="synonym">Mytilus polymorpha</name>
    <dbReference type="NCBI Taxonomy" id="45954"/>
    <lineage>
        <taxon>Eukaryota</taxon>
        <taxon>Metazoa</taxon>
        <taxon>Spiralia</taxon>
        <taxon>Lophotrochozoa</taxon>
        <taxon>Mollusca</taxon>
        <taxon>Bivalvia</taxon>
        <taxon>Autobranchia</taxon>
        <taxon>Heteroconchia</taxon>
        <taxon>Euheterodonta</taxon>
        <taxon>Imparidentia</taxon>
        <taxon>Neoheterodontei</taxon>
        <taxon>Myida</taxon>
        <taxon>Dreissenoidea</taxon>
        <taxon>Dreissenidae</taxon>
        <taxon>Dreissena</taxon>
    </lineage>
</organism>
<keyword evidence="3" id="KW-1185">Reference proteome</keyword>
<dbReference type="AlphaFoldDB" id="A0A9D3YE39"/>
<gene>
    <name evidence="2" type="ORF">DPMN_084942</name>
</gene>
<feature type="transmembrane region" description="Helical" evidence="1">
    <location>
        <begin position="21"/>
        <end position="43"/>
    </location>
</feature>
<proteinExistence type="predicted"/>
<keyword evidence="1" id="KW-0812">Transmembrane</keyword>
<evidence type="ECO:0000313" key="2">
    <source>
        <dbReference type="EMBL" id="KAH3697441.1"/>
    </source>
</evidence>
<accession>A0A9D3YE39</accession>
<reference evidence="2" key="2">
    <citation type="submission" date="2020-11" db="EMBL/GenBank/DDBJ databases">
        <authorList>
            <person name="McCartney M.A."/>
            <person name="Auch B."/>
            <person name="Kono T."/>
            <person name="Mallez S."/>
            <person name="Becker A."/>
            <person name="Gohl D.M."/>
            <person name="Silverstein K.A.T."/>
            <person name="Koren S."/>
            <person name="Bechman K.B."/>
            <person name="Herman A."/>
            <person name="Abrahante J.E."/>
            <person name="Garbe J."/>
        </authorList>
    </citation>
    <scope>NUCLEOTIDE SEQUENCE</scope>
    <source>
        <strain evidence="2">Duluth1</strain>
        <tissue evidence="2">Whole animal</tissue>
    </source>
</reference>
<reference evidence="2" key="1">
    <citation type="journal article" date="2019" name="bioRxiv">
        <title>The Genome of the Zebra Mussel, Dreissena polymorpha: A Resource for Invasive Species Research.</title>
        <authorList>
            <person name="McCartney M.A."/>
            <person name="Auch B."/>
            <person name="Kono T."/>
            <person name="Mallez S."/>
            <person name="Zhang Y."/>
            <person name="Obille A."/>
            <person name="Becker A."/>
            <person name="Abrahante J.E."/>
            <person name="Garbe J."/>
            <person name="Badalamenti J.P."/>
            <person name="Herman A."/>
            <person name="Mangelson H."/>
            <person name="Liachko I."/>
            <person name="Sullivan S."/>
            <person name="Sone E.D."/>
            <person name="Koren S."/>
            <person name="Silverstein K.A.T."/>
            <person name="Beckman K.B."/>
            <person name="Gohl D.M."/>
        </authorList>
    </citation>
    <scope>NUCLEOTIDE SEQUENCE</scope>
    <source>
        <strain evidence="2">Duluth1</strain>
        <tissue evidence="2">Whole animal</tissue>
    </source>
</reference>
<evidence type="ECO:0000313" key="3">
    <source>
        <dbReference type="Proteomes" id="UP000828390"/>
    </source>
</evidence>
<name>A0A9D3YE39_DREPO</name>
<keyword evidence="1" id="KW-1133">Transmembrane helix</keyword>
<dbReference type="Proteomes" id="UP000828390">
    <property type="component" value="Unassembled WGS sequence"/>
</dbReference>
<protein>
    <submittedName>
        <fullName evidence="2">Uncharacterized protein</fullName>
    </submittedName>
</protein>
<sequence length="64" mass="7502">MHGPITNPGSPSPHRPRPSKIAFYYDFFISTPIHFKLILNLFYDNTVNLNYAWRHYQPWGAPPT</sequence>